<evidence type="ECO:0000313" key="2">
    <source>
        <dbReference type="Proteomes" id="UP000276215"/>
    </source>
</evidence>
<reference evidence="1 2" key="1">
    <citation type="journal article" date="2018" name="Nat. Ecol. Evol.">
        <title>Pezizomycetes genomes reveal the molecular basis of ectomycorrhizal truffle lifestyle.</title>
        <authorList>
            <person name="Murat C."/>
            <person name="Payen T."/>
            <person name="Noel B."/>
            <person name="Kuo A."/>
            <person name="Morin E."/>
            <person name="Chen J."/>
            <person name="Kohler A."/>
            <person name="Krizsan K."/>
            <person name="Balestrini R."/>
            <person name="Da Silva C."/>
            <person name="Montanini B."/>
            <person name="Hainaut M."/>
            <person name="Levati E."/>
            <person name="Barry K.W."/>
            <person name="Belfiori B."/>
            <person name="Cichocki N."/>
            <person name="Clum A."/>
            <person name="Dockter R.B."/>
            <person name="Fauchery L."/>
            <person name="Guy J."/>
            <person name="Iotti M."/>
            <person name="Le Tacon F."/>
            <person name="Lindquist E.A."/>
            <person name="Lipzen A."/>
            <person name="Malagnac F."/>
            <person name="Mello A."/>
            <person name="Molinier V."/>
            <person name="Miyauchi S."/>
            <person name="Poulain J."/>
            <person name="Riccioni C."/>
            <person name="Rubini A."/>
            <person name="Sitrit Y."/>
            <person name="Splivallo R."/>
            <person name="Traeger S."/>
            <person name="Wang M."/>
            <person name="Zifcakova L."/>
            <person name="Wipf D."/>
            <person name="Zambonelli A."/>
            <person name="Paolocci F."/>
            <person name="Nowrousian M."/>
            <person name="Ottonello S."/>
            <person name="Baldrian P."/>
            <person name="Spatafora J.W."/>
            <person name="Henrissat B."/>
            <person name="Nagy L.G."/>
            <person name="Aury J.M."/>
            <person name="Wincker P."/>
            <person name="Grigoriev I.V."/>
            <person name="Bonfante P."/>
            <person name="Martin F.M."/>
        </authorList>
    </citation>
    <scope>NUCLEOTIDE SEQUENCE [LARGE SCALE GENOMIC DNA]</scope>
    <source>
        <strain evidence="1 2">120613-1</strain>
    </source>
</reference>
<dbReference type="AlphaFoldDB" id="A0A3N4JCA6"/>
<gene>
    <name evidence="1" type="ORF">L873DRAFT_1813754</name>
</gene>
<keyword evidence="2" id="KW-1185">Reference proteome</keyword>
<organism evidence="1 2">
    <name type="scientific">Choiromyces venosus 120613-1</name>
    <dbReference type="NCBI Taxonomy" id="1336337"/>
    <lineage>
        <taxon>Eukaryota</taxon>
        <taxon>Fungi</taxon>
        <taxon>Dikarya</taxon>
        <taxon>Ascomycota</taxon>
        <taxon>Pezizomycotina</taxon>
        <taxon>Pezizomycetes</taxon>
        <taxon>Pezizales</taxon>
        <taxon>Tuberaceae</taxon>
        <taxon>Choiromyces</taxon>
    </lineage>
</organism>
<evidence type="ECO:0000313" key="1">
    <source>
        <dbReference type="EMBL" id="RPA94917.1"/>
    </source>
</evidence>
<accession>A0A3N4JCA6</accession>
<proteinExistence type="predicted"/>
<dbReference type="Proteomes" id="UP000276215">
    <property type="component" value="Unassembled WGS sequence"/>
</dbReference>
<name>A0A3N4JCA6_9PEZI</name>
<protein>
    <submittedName>
        <fullName evidence="1">Uncharacterized protein</fullName>
    </submittedName>
</protein>
<sequence>MVREGEKGEFVNLIHTMSNSPIIKTKTSIICLGSHRIYSSRSCGFELWLACGN</sequence>
<dbReference type="EMBL" id="ML120432">
    <property type="protein sequence ID" value="RPA94917.1"/>
    <property type="molecule type" value="Genomic_DNA"/>
</dbReference>